<evidence type="ECO:0000256" key="6">
    <source>
        <dbReference type="ARBA" id="ARBA00023136"/>
    </source>
</evidence>
<comment type="caution">
    <text evidence="9">The sequence shown here is derived from an EMBL/GenBank/DDBJ whole genome shotgun (WGS) entry which is preliminary data.</text>
</comment>
<dbReference type="Proteomes" id="UP000739538">
    <property type="component" value="Unassembled WGS sequence"/>
</dbReference>
<keyword evidence="3" id="KW-1134">Transmembrane beta strand</keyword>
<evidence type="ECO:0000256" key="2">
    <source>
        <dbReference type="ARBA" id="ARBA00008163"/>
    </source>
</evidence>
<evidence type="ECO:0000256" key="5">
    <source>
        <dbReference type="ARBA" id="ARBA00022729"/>
    </source>
</evidence>
<dbReference type="AlphaFoldDB" id="A0A956SCC2"/>
<comment type="similarity">
    <text evidence="2">Belongs to the OmpP1/FadL family.</text>
</comment>
<comment type="subcellular location">
    <subcellularLocation>
        <location evidence="1">Cell outer membrane</location>
        <topology evidence="1">Multi-pass membrane protein</topology>
    </subcellularLocation>
</comment>
<feature type="signal peptide" evidence="8">
    <location>
        <begin position="1"/>
        <end position="23"/>
    </location>
</feature>
<organism evidence="9 10">
    <name type="scientific">Eiseniibacteriota bacterium</name>
    <dbReference type="NCBI Taxonomy" id="2212470"/>
    <lineage>
        <taxon>Bacteria</taxon>
        <taxon>Candidatus Eiseniibacteriota</taxon>
    </lineage>
</organism>
<feature type="chain" id="PRO_5037982373" evidence="8">
    <location>
        <begin position="24"/>
        <end position="440"/>
    </location>
</feature>
<dbReference type="GO" id="GO:0009279">
    <property type="term" value="C:cell outer membrane"/>
    <property type="evidence" value="ECO:0007669"/>
    <property type="project" value="UniProtKB-SubCell"/>
</dbReference>
<reference evidence="9" key="1">
    <citation type="submission" date="2020-04" db="EMBL/GenBank/DDBJ databases">
        <authorList>
            <person name="Zhang T."/>
        </authorList>
    </citation>
    <scope>NUCLEOTIDE SEQUENCE</scope>
    <source>
        <strain evidence="9">HKST-UBA02</strain>
    </source>
</reference>
<dbReference type="SUPFAM" id="SSF56935">
    <property type="entry name" value="Porins"/>
    <property type="match status" value="1"/>
</dbReference>
<evidence type="ECO:0000256" key="4">
    <source>
        <dbReference type="ARBA" id="ARBA00022692"/>
    </source>
</evidence>
<evidence type="ECO:0000313" key="10">
    <source>
        <dbReference type="Proteomes" id="UP000739538"/>
    </source>
</evidence>
<keyword evidence="6" id="KW-0472">Membrane</keyword>
<keyword evidence="4" id="KW-0812">Transmembrane</keyword>
<evidence type="ECO:0000256" key="1">
    <source>
        <dbReference type="ARBA" id="ARBA00004571"/>
    </source>
</evidence>
<name>A0A956SCC2_UNCEI</name>
<accession>A0A956SCC2</accession>
<proteinExistence type="inferred from homology"/>
<gene>
    <name evidence="9" type="ORF">KDA27_05290</name>
</gene>
<dbReference type="GO" id="GO:0015483">
    <property type="term" value="F:long-chain fatty acid transporting porin activity"/>
    <property type="evidence" value="ECO:0007669"/>
    <property type="project" value="TreeGrafter"/>
</dbReference>
<keyword evidence="5 8" id="KW-0732">Signal</keyword>
<dbReference type="PANTHER" id="PTHR35093">
    <property type="entry name" value="OUTER MEMBRANE PROTEIN NMB0088-RELATED"/>
    <property type="match status" value="1"/>
</dbReference>
<protein>
    <submittedName>
        <fullName evidence="9">Outer membrane protein transport protein</fullName>
    </submittedName>
</protein>
<dbReference type="EMBL" id="JAGQHS010000017">
    <property type="protein sequence ID" value="MCA9755196.1"/>
    <property type="molecule type" value="Genomic_DNA"/>
</dbReference>
<evidence type="ECO:0000313" key="9">
    <source>
        <dbReference type="EMBL" id="MCA9755196.1"/>
    </source>
</evidence>
<sequence length="440" mass="47109">MKLSSSFLLTGLAAVIGVTPAFATNGMNMIAYDAVSAGMGGADAAMEAGCTSVAANPANLTTLCSASVAANLSLLSPSISFMNDTQSGHNDIEGESQYFPLPFIGYASRLRDSNLAWGIGLFAQGGMGVDIKDAMTNFGTQDRIYSNVRYMRLAPTLAYDVSDKLALGATVYAGYSDVAYEFFPKTSYYNPGPDQIPQTADDIAFPGQKLDGARSFGAALRAGIRYEVTPTVALGGSFTTKSTLDFKDGDLDMNMEQMGAGMVRYEGSMDGFTWPASAEGGVAVKLLENTLTVAADVQWIQWSSALETVTVKGTNPNVAGMPDVEIPFVFNWDDQMVYALGASYSFSERDVVRAGFNFAANPIPDEYVYPLFPATTESHVTFGYGRSFNRTLVDFAVEHAFDASVTNPNTDPMVNPFGPGDEISHSQTTFHIAFTYKIAE</sequence>
<reference evidence="9" key="2">
    <citation type="journal article" date="2021" name="Microbiome">
        <title>Successional dynamics and alternative stable states in a saline activated sludge microbial community over 9 years.</title>
        <authorList>
            <person name="Wang Y."/>
            <person name="Ye J."/>
            <person name="Ju F."/>
            <person name="Liu L."/>
            <person name="Boyd J.A."/>
            <person name="Deng Y."/>
            <person name="Parks D.H."/>
            <person name="Jiang X."/>
            <person name="Yin X."/>
            <person name="Woodcroft B.J."/>
            <person name="Tyson G.W."/>
            <person name="Hugenholtz P."/>
            <person name="Polz M.F."/>
            <person name="Zhang T."/>
        </authorList>
    </citation>
    <scope>NUCLEOTIDE SEQUENCE</scope>
    <source>
        <strain evidence="9">HKST-UBA02</strain>
    </source>
</reference>
<keyword evidence="7" id="KW-0998">Cell outer membrane</keyword>
<dbReference type="Pfam" id="PF03349">
    <property type="entry name" value="Toluene_X"/>
    <property type="match status" value="1"/>
</dbReference>
<dbReference type="PANTHER" id="PTHR35093:SF8">
    <property type="entry name" value="OUTER MEMBRANE PROTEIN NMB0088-RELATED"/>
    <property type="match status" value="1"/>
</dbReference>
<evidence type="ECO:0000256" key="8">
    <source>
        <dbReference type="SAM" id="SignalP"/>
    </source>
</evidence>
<dbReference type="InterPro" id="IPR005017">
    <property type="entry name" value="OMPP1/FadL/TodX"/>
</dbReference>
<evidence type="ECO:0000256" key="3">
    <source>
        <dbReference type="ARBA" id="ARBA00022452"/>
    </source>
</evidence>
<dbReference type="Gene3D" id="2.40.160.60">
    <property type="entry name" value="Outer membrane protein transport protein (OMPP1/FadL/TodX)"/>
    <property type="match status" value="1"/>
</dbReference>
<evidence type="ECO:0000256" key="7">
    <source>
        <dbReference type="ARBA" id="ARBA00023237"/>
    </source>
</evidence>